<dbReference type="Pfam" id="PF13432">
    <property type="entry name" value="TPR_16"/>
    <property type="match status" value="2"/>
</dbReference>
<accession>A0A834HDP4</accession>
<organism evidence="1 2">
    <name type="scientific">Rhododendron simsii</name>
    <name type="common">Sims's rhododendron</name>
    <dbReference type="NCBI Taxonomy" id="118357"/>
    <lineage>
        <taxon>Eukaryota</taxon>
        <taxon>Viridiplantae</taxon>
        <taxon>Streptophyta</taxon>
        <taxon>Embryophyta</taxon>
        <taxon>Tracheophyta</taxon>
        <taxon>Spermatophyta</taxon>
        <taxon>Magnoliopsida</taxon>
        <taxon>eudicotyledons</taxon>
        <taxon>Gunneridae</taxon>
        <taxon>Pentapetalae</taxon>
        <taxon>asterids</taxon>
        <taxon>Ericales</taxon>
        <taxon>Ericaceae</taxon>
        <taxon>Ericoideae</taxon>
        <taxon>Rhodoreae</taxon>
        <taxon>Rhododendron</taxon>
    </lineage>
</organism>
<proteinExistence type="predicted"/>
<dbReference type="EMBL" id="WJXA01000001">
    <property type="protein sequence ID" value="KAF7152093.1"/>
    <property type="molecule type" value="Genomic_DNA"/>
</dbReference>
<dbReference type="Gene3D" id="1.25.40.10">
    <property type="entry name" value="Tetratricopeptide repeat domain"/>
    <property type="match status" value="3"/>
</dbReference>
<dbReference type="AlphaFoldDB" id="A0A834HDP4"/>
<dbReference type="FunFam" id="1.25.40.10:FF:002569">
    <property type="entry name" value="NPG1"/>
    <property type="match status" value="1"/>
</dbReference>
<dbReference type="PANTHER" id="PTHR44102">
    <property type="entry name" value="PROTEIN NPG1"/>
    <property type="match status" value="1"/>
</dbReference>
<reference evidence="1" key="1">
    <citation type="submission" date="2019-11" db="EMBL/GenBank/DDBJ databases">
        <authorList>
            <person name="Liu Y."/>
            <person name="Hou J."/>
            <person name="Li T.-Q."/>
            <person name="Guan C.-H."/>
            <person name="Wu X."/>
            <person name="Wu H.-Z."/>
            <person name="Ling F."/>
            <person name="Zhang R."/>
            <person name="Shi X.-G."/>
            <person name="Ren J.-P."/>
            <person name="Chen E.-F."/>
            <person name="Sun J.-M."/>
        </authorList>
    </citation>
    <scope>NUCLEOTIDE SEQUENCE</scope>
    <source>
        <strain evidence="1">Adult_tree_wgs_1</strain>
        <tissue evidence="1">Leaves</tissue>
    </source>
</reference>
<dbReference type="SMART" id="SM00028">
    <property type="entry name" value="TPR"/>
    <property type="match status" value="5"/>
</dbReference>
<evidence type="ECO:0000313" key="2">
    <source>
        <dbReference type="Proteomes" id="UP000626092"/>
    </source>
</evidence>
<sequence>MQESQSPVGGESEKEEEVGMAVREVCANGLCMKTTEVEAKLDEGNIQEAESSLRDGLSLNFEEARALLGRLEYQRGNLEGALRVFDGIDLQAAIQRLQPIAEKQPSKKGRPRTESMHTISQHAASLLLEAIYLKAKSLQKLGRVTDAANECKSVLDAVEKIFYHGIPDVLVDNKLQDTVSRAVELLPELWKQASCYHEAMSAYRRALLSQWNLENDCCARIQKGFAVFLLYSGVEAGPPSLAVQIDGSYVPRNNLEESILLLMILMRKFYLGKIKWDPSVMEHLTFALSLCSQTSVLAKQLEEVMPGVFHRVERWKTMAFCYSGAGQNMVALNLLRKSLHNHEKPDDLTSLLLAAKICSEDALLAAEGVGYAQRAIVNAQGINEHLKGVGLRMLGLCLGKQVSSSDFERSRLQSDALKSLDGAVALECNNPDLIFELGVQYAEHRNLNLALRYAKQFIDATGGSILKGWRLLALVLSAQQRFPEAEVVADAALDETTKWEQGPLLRMKAKLKIAQSSPMDAIETYRNLLALVQAQRKSFGPYRGMDQINDDKLNEFEVWHGLANLYASLSHWRDAEICLEKARALFQYSAETLHTEGIICEARGQIQEALAAYINALLLEPGYVPCKILIGAVLSKMGSKVLPVARSLLSDALRIEPTNRMAWFYLGVVHKDDGRVGDAIDCFQAASMLEESDPIESFSSIS</sequence>
<gene>
    <name evidence="1" type="ORF">RHSIM_Rhsim01G0003400</name>
</gene>
<dbReference type="Proteomes" id="UP000626092">
    <property type="component" value="Unassembled WGS sequence"/>
</dbReference>
<dbReference type="OrthoDB" id="29013at2759"/>
<keyword evidence="2" id="KW-1185">Reference proteome</keyword>
<protein>
    <submittedName>
        <fullName evidence="1">Uncharacterized protein</fullName>
    </submittedName>
</protein>
<dbReference type="InterPro" id="IPR043376">
    <property type="entry name" value="NPG1-like"/>
</dbReference>
<dbReference type="PANTHER" id="PTHR44102:SF5">
    <property type="entry name" value="PROTEIN NPG1"/>
    <property type="match status" value="1"/>
</dbReference>
<comment type="caution">
    <text evidence="1">The sequence shown here is derived from an EMBL/GenBank/DDBJ whole genome shotgun (WGS) entry which is preliminary data.</text>
</comment>
<dbReference type="InterPro" id="IPR011990">
    <property type="entry name" value="TPR-like_helical_dom_sf"/>
</dbReference>
<dbReference type="InterPro" id="IPR019734">
    <property type="entry name" value="TPR_rpt"/>
</dbReference>
<name>A0A834HDP4_RHOSS</name>
<evidence type="ECO:0000313" key="1">
    <source>
        <dbReference type="EMBL" id="KAF7152093.1"/>
    </source>
</evidence>
<dbReference type="SUPFAM" id="SSF48452">
    <property type="entry name" value="TPR-like"/>
    <property type="match status" value="2"/>
</dbReference>